<keyword evidence="5 8" id="KW-0560">Oxidoreductase</keyword>
<dbReference type="EMBL" id="WMBB01000010">
    <property type="protein sequence ID" value="MTE15491.1"/>
    <property type="molecule type" value="Genomic_DNA"/>
</dbReference>
<comment type="cofactor">
    <cofactor evidence="1">
        <name>heme</name>
        <dbReference type="ChEBI" id="CHEBI:30413"/>
    </cofactor>
</comment>
<dbReference type="GO" id="GO:0016705">
    <property type="term" value="F:oxidoreductase activity, acting on paired donors, with incorporation or reduction of molecular oxygen"/>
    <property type="evidence" value="ECO:0007669"/>
    <property type="project" value="InterPro"/>
</dbReference>
<evidence type="ECO:0000256" key="6">
    <source>
        <dbReference type="ARBA" id="ARBA00023004"/>
    </source>
</evidence>
<keyword evidence="6 8" id="KW-0408">Iron</keyword>
<accession>A0A6I3L155</accession>
<dbReference type="InterPro" id="IPR017972">
    <property type="entry name" value="Cyt_P450_CS"/>
</dbReference>
<dbReference type="PRINTS" id="PR00359">
    <property type="entry name" value="BP450"/>
</dbReference>
<comment type="caution">
    <text evidence="9">The sequence shown here is derived from an EMBL/GenBank/DDBJ whole genome shotgun (WGS) entry which is preliminary data.</text>
</comment>
<organism evidence="9 10">
    <name type="scientific">Nocardia aurantiaca</name>
    <dbReference type="NCBI Taxonomy" id="2675850"/>
    <lineage>
        <taxon>Bacteria</taxon>
        <taxon>Bacillati</taxon>
        <taxon>Actinomycetota</taxon>
        <taxon>Actinomycetes</taxon>
        <taxon>Mycobacteriales</taxon>
        <taxon>Nocardiaceae</taxon>
        <taxon>Nocardia</taxon>
    </lineage>
</organism>
<evidence type="ECO:0000256" key="5">
    <source>
        <dbReference type="ARBA" id="ARBA00023002"/>
    </source>
</evidence>
<dbReference type="FunFam" id="1.10.630.10:FF:000018">
    <property type="entry name" value="Cytochrome P450 monooxygenase"/>
    <property type="match status" value="1"/>
</dbReference>
<dbReference type="AlphaFoldDB" id="A0A6I3L155"/>
<evidence type="ECO:0000313" key="9">
    <source>
        <dbReference type="EMBL" id="MTE15491.1"/>
    </source>
</evidence>
<dbReference type="PANTHER" id="PTHR46696">
    <property type="entry name" value="P450, PUTATIVE (EUROFUNG)-RELATED"/>
    <property type="match status" value="1"/>
</dbReference>
<keyword evidence="10" id="KW-1185">Reference proteome</keyword>
<comment type="similarity">
    <text evidence="2 8">Belongs to the cytochrome P450 family.</text>
</comment>
<proteinExistence type="inferred from homology"/>
<dbReference type="PANTHER" id="PTHR46696:SF1">
    <property type="entry name" value="CYTOCHROME P450 YJIB-RELATED"/>
    <property type="match status" value="1"/>
</dbReference>
<evidence type="ECO:0000256" key="2">
    <source>
        <dbReference type="ARBA" id="ARBA00010617"/>
    </source>
</evidence>
<sequence length="414" mass="45237">MVHETAVPASELVIEPFELTDDFYQHPHAAYDRLRSRGPAHLVRFPDGGTGWLITDYEVAKAAFLDPTISKALESQGARAALAGDGAGAQVASAMFGDMMVFYDPPAHTRLRTLVNRAFSSRAVRELAPRITELADALLTELAVDASVDQDLLDRYAFPLPMLVICELLGVPNEERDNFRAWSTTLVSNDENVEARTAAVARFVAYIDQLIRAKRDEPANDLLSELISVSEDGDRLSHRELISMVLLLLVAGFETTVNLISNAVAILLADKDVRAALAGNPDRVTDFVEEVLRYESPASEATFRYTTVPVTLGGVEIPAGQRILVSMAAAGRDPARFADPHRVDLDRADKNHLAFGHGIHRCVGAPLARMEGEIALSRLLAAYPDLELAADAELSWRKSLIVRGLTALPVRLRP</sequence>
<keyword evidence="4 8" id="KW-0479">Metal-binding</keyword>
<keyword evidence="7 8" id="KW-0503">Monooxygenase</keyword>
<evidence type="ECO:0000256" key="3">
    <source>
        <dbReference type="ARBA" id="ARBA00022617"/>
    </source>
</evidence>
<protein>
    <submittedName>
        <fullName evidence="9">Cytochrome P450</fullName>
    </submittedName>
</protein>
<evidence type="ECO:0000256" key="1">
    <source>
        <dbReference type="ARBA" id="ARBA00001971"/>
    </source>
</evidence>
<reference evidence="9 10" key="1">
    <citation type="submission" date="2019-11" db="EMBL/GenBank/DDBJ databases">
        <title>Nocardia sp. nov. CT2-14 isolated from soil.</title>
        <authorList>
            <person name="Kanchanasin P."/>
            <person name="Tanasupawat S."/>
            <person name="Yuki M."/>
            <person name="Kudo T."/>
        </authorList>
    </citation>
    <scope>NUCLEOTIDE SEQUENCE [LARGE SCALE GENOMIC DNA]</scope>
    <source>
        <strain evidence="9 10">CT2-14</strain>
    </source>
</reference>
<dbReference type="SUPFAM" id="SSF48264">
    <property type="entry name" value="Cytochrome P450"/>
    <property type="match status" value="1"/>
</dbReference>
<dbReference type="Pfam" id="PF00067">
    <property type="entry name" value="p450"/>
    <property type="match status" value="1"/>
</dbReference>
<evidence type="ECO:0000256" key="7">
    <source>
        <dbReference type="ARBA" id="ARBA00023033"/>
    </source>
</evidence>
<name>A0A6I3L155_9NOCA</name>
<dbReference type="Gene3D" id="1.10.630.10">
    <property type="entry name" value="Cytochrome P450"/>
    <property type="match status" value="1"/>
</dbReference>
<evidence type="ECO:0000313" key="10">
    <source>
        <dbReference type="Proteomes" id="UP000432464"/>
    </source>
</evidence>
<evidence type="ECO:0000256" key="4">
    <source>
        <dbReference type="ARBA" id="ARBA00022723"/>
    </source>
</evidence>
<dbReference type="InterPro" id="IPR002397">
    <property type="entry name" value="Cyt_P450_B"/>
</dbReference>
<dbReference type="InterPro" id="IPR001128">
    <property type="entry name" value="Cyt_P450"/>
</dbReference>
<dbReference type="CDD" id="cd11029">
    <property type="entry name" value="CYP107-like"/>
    <property type="match status" value="1"/>
</dbReference>
<gene>
    <name evidence="9" type="ORF">GLP40_22310</name>
</gene>
<dbReference type="GO" id="GO:0004497">
    <property type="term" value="F:monooxygenase activity"/>
    <property type="evidence" value="ECO:0007669"/>
    <property type="project" value="UniProtKB-KW"/>
</dbReference>
<evidence type="ECO:0000256" key="8">
    <source>
        <dbReference type="RuleBase" id="RU000461"/>
    </source>
</evidence>
<dbReference type="PRINTS" id="PR00385">
    <property type="entry name" value="P450"/>
</dbReference>
<dbReference type="InterPro" id="IPR036396">
    <property type="entry name" value="Cyt_P450_sf"/>
</dbReference>
<dbReference type="GO" id="GO:0020037">
    <property type="term" value="F:heme binding"/>
    <property type="evidence" value="ECO:0007669"/>
    <property type="project" value="InterPro"/>
</dbReference>
<dbReference type="Proteomes" id="UP000432464">
    <property type="component" value="Unassembled WGS sequence"/>
</dbReference>
<keyword evidence="3 8" id="KW-0349">Heme</keyword>
<dbReference type="PROSITE" id="PS00086">
    <property type="entry name" value="CYTOCHROME_P450"/>
    <property type="match status" value="1"/>
</dbReference>
<dbReference type="GO" id="GO:0005506">
    <property type="term" value="F:iron ion binding"/>
    <property type="evidence" value="ECO:0007669"/>
    <property type="project" value="InterPro"/>
</dbReference>
<dbReference type="RefSeq" id="WP_154789918.1">
    <property type="nucleotide sequence ID" value="NZ_WMBB01000010.1"/>
</dbReference>